<gene>
    <name evidence="1" type="ORF">LAZ67_10001111</name>
</gene>
<dbReference type="EMBL" id="CP092872">
    <property type="protein sequence ID" value="UYV72893.1"/>
    <property type="molecule type" value="Genomic_DNA"/>
</dbReference>
<keyword evidence="2" id="KW-1185">Reference proteome</keyword>
<accession>A0ABY6KW24</accession>
<reference evidence="1 2" key="1">
    <citation type="submission" date="2022-01" db="EMBL/GenBank/DDBJ databases">
        <title>A chromosomal length assembly of Cordylochernes scorpioides.</title>
        <authorList>
            <person name="Zeh D."/>
            <person name="Zeh J."/>
        </authorList>
    </citation>
    <scope>NUCLEOTIDE SEQUENCE [LARGE SCALE GENOMIC DNA]</scope>
    <source>
        <strain evidence="1">IN4F17</strain>
        <tissue evidence="1">Whole Body</tissue>
    </source>
</reference>
<dbReference type="Proteomes" id="UP001235939">
    <property type="component" value="Chromosome 10"/>
</dbReference>
<evidence type="ECO:0000313" key="1">
    <source>
        <dbReference type="EMBL" id="UYV72893.1"/>
    </source>
</evidence>
<name>A0ABY6KW24_9ARAC</name>
<evidence type="ECO:0000313" key="2">
    <source>
        <dbReference type="Proteomes" id="UP001235939"/>
    </source>
</evidence>
<organism evidence="1 2">
    <name type="scientific">Cordylochernes scorpioides</name>
    <dbReference type="NCBI Taxonomy" id="51811"/>
    <lineage>
        <taxon>Eukaryota</taxon>
        <taxon>Metazoa</taxon>
        <taxon>Ecdysozoa</taxon>
        <taxon>Arthropoda</taxon>
        <taxon>Chelicerata</taxon>
        <taxon>Arachnida</taxon>
        <taxon>Pseudoscorpiones</taxon>
        <taxon>Cheliferoidea</taxon>
        <taxon>Chernetidae</taxon>
        <taxon>Cordylochernes</taxon>
    </lineage>
</organism>
<protein>
    <recommendedName>
        <fullName evidence="3">DUF5641 domain-containing protein</fullName>
    </recommendedName>
</protein>
<evidence type="ECO:0008006" key="3">
    <source>
        <dbReference type="Google" id="ProtNLM"/>
    </source>
</evidence>
<proteinExistence type="predicted"/>
<sequence>MKQLIRKVLGDKTVSYEELQTVICEVETTMNSKPLIAISEESGFEPITPAKFMCDNTSCLFVPEADIVDSKFLKEKYLVFLRQNTRNKIKSIKEGNVVLMELDNKKRTEWLIGVIEKTYP</sequence>